<accession>A0A3G2JEU2</accession>
<dbReference type="RefSeq" id="WP_121785746.1">
    <property type="nucleotide sequence ID" value="NZ_CP033073.1"/>
</dbReference>
<name>A0A3G2JEU2_9ACTN</name>
<evidence type="ECO:0008006" key="3">
    <source>
        <dbReference type="Google" id="ProtNLM"/>
    </source>
</evidence>
<evidence type="ECO:0000313" key="1">
    <source>
        <dbReference type="EMBL" id="AYN38237.1"/>
    </source>
</evidence>
<reference evidence="1 2" key="1">
    <citation type="submission" date="2018-10" db="EMBL/GenBank/DDBJ databases">
        <title>The genome of Streptomyces dangxiongensis Z022.</title>
        <authorList>
            <person name="Zhang B."/>
        </authorList>
    </citation>
    <scope>NUCLEOTIDE SEQUENCE [LARGE SCALE GENOMIC DNA]</scope>
    <source>
        <strain evidence="1 2">Z022</strain>
    </source>
</reference>
<dbReference type="Proteomes" id="UP000268329">
    <property type="component" value="Chromosome"/>
</dbReference>
<keyword evidence="2" id="KW-1185">Reference proteome</keyword>
<organism evidence="1 2">
    <name type="scientific">Streptomyces dangxiongensis</name>
    <dbReference type="NCBI Taxonomy" id="1442032"/>
    <lineage>
        <taxon>Bacteria</taxon>
        <taxon>Bacillati</taxon>
        <taxon>Actinomycetota</taxon>
        <taxon>Actinomycetes</taxon>
        <taxon>Kitasatosporales</taxon>
        <taxon>Streptomycetaceae</taxon>
        <taxon>Streptomyces</taxon>
    </lineage>
</organism>
<dbReference type="OrthoDB" id="218695at2"/>
<protein>
    <recommendedName>
        <fullName evidence="3">WD40 repeat domain-containing protein</fullName>
    </recommendedName>
</protein>
<evidence type="ECO:0000313" key="2">
    <source>
        <dbReference type="Proteomes" id="UP000268329"/>
    </source>
</evidence>
<dbReference type="KEGG" id="sdd:D9753_04050"/>
<dbReference type="AlphaFoldDB" id="A0A3G2JEU2"/>
<dbReference type="EMBL" id="CP033073">
    <property type="protein sequence ID" value="AYN38237.1"/>
    <property type="molecule type" value="Genomic_DNA"/>
</dbReference>
<proteinExistence type="predicted"/>
<gene>
    <name evidence="1" type="ORF">D9753_04050</name>
</gene>
<sequence length="66" mass="6705">MAAVVPSDGHPLLAVARRGAVALWDPLTCRWAGSRLLERPIKALAGVGSNLVVGCTDGLGVVDVVG</sequence>